<evidence type="ECO:0000256" key="1">
    <source>
        <dbReference type="ARBA" id="ARBA00022670"/>
    </source>
</evidence>
<feature type="region of interest" description="Disordered" evidence="3">
    <location>
        <begin position="1"/>
        <end position="45"/>
    </location>
</feature>
<dbReference type="InterPro" id="IPR051708">
    <property type="entry name" value="Plant_Aspart_Prot_A1"/>
</dbReference>
<dbReference type="PANTHER" id="PTHR47967:SF14">
    <property type="entry name" value="EUKARYOTIC ASPARTYL PROTEASE FAMILY PROTEIN"/>
    <property type="match status" value="1"/>
</dbReference>
<keyword evidence="6" id="KW-1185">Reference proteome</keyword>
<proteinExistence type="predicted"/>
<dbReference type="GO" id="GO:0005576">
    <property type="term" value="C:extracellular region"/>
    <property type="evidence" value="ECO:0007669"/>
    <property type="project" value="TreeGrafter"/>
</dbReference>
<feature type="domain" description="Xylanase inhibitor C-terminal" evidence="4">
    <location>
        <begin position="241"/>
        <end position="380"/>
    </location>
</feature>
<dbReference type="InterPro" id="IPR032799">
    <property type="entry name" value="TAXi_C"/>
</dbReference>
<sequence length="387" mass="43210">MAEQASSRRGSNTTNGRTWNMSWKISPSNGVEAPSNRVKAYSNERSKTSTFTFSNEDYQEQMQKPSNIDEPVKESMNYGRANNNVLVISSDKATGQTNSKPPMKEGAKDSLVAQQRLRRHRRLEVRWSTLDILVGVNIVVESDALAIVECLLKRLSPPHWDLTTIIDDIHLLAPRPRHGTPATMESKPTHTDGVKEALPSALRILSSSHTSLSSLMMRRKYRIISPLEITSTELADDLGHSLGSEALHIALGAFKPSRSQGLVLDTGTTLNILNSTGFDPVVSAVQKKMRLKKIPDPHEQLELCYEGTMEDLDEFLPLTFHFTDGADLVLEPNSYFQEVAEQVLCLAMVRNDGGVSIIGNLAMQNYNIGYDLMEKKISFGREECWFF</sequence>
<dbReference type="PANTHER" id="PTHR47967">
    <property type="entry name" value="OS07G0603500 PROTEIN-RELATED"/>
    <property type="match status" value="1"/>
</dbReference>
<comment type="caution">
    <text evidence="5">The sequence shown here is derived from an EMBL/GenBank/DDBJ whole genome shotgun (WGS) entry which is preliminary data.</text>
</comment>
<reference evidence="5 6" key="1">
    <citation type="submission" date="2020-04" db="EMBL/GenBank/DDBJ databases">
        <title>Plant Genome Project.</title>
        <authorList>
            <person name="Zhang R.-G."/>
        </authorList>
    </citation>
    <scope>NUCLEOTIDE SEQUENCE [LARGE SCALE GENOMIC DNA]</scope>
    <source>
        <strain evidence="5">YNK0</strain>
        <tissue evidence="5">Leaf</tissue>
    </source>
</reference>
<organism evidence="5 6">
    <name type="scientific">Tetracentron sinense</name>
    <name type="common">Spur-leaf</name>
    <dbReference type="NCBI Taxonomy" id="13715"/>
    <lineage>
        <taxon>Eukaryota</taxon>
        <taxon>Viridiplantae</taxon>
        <taxon>Streptophyta</taxon>
        <taxon>Embryophyta</taxon>
        <taxon>Tracheophyta</taxon>
        <taxon>Spermatophyta</taxon>
        <taxon>Magnoliopsida</taxon>
        <taxon>Trochodendrales</taxon>
        <taxon>Trochodendraceae</taxon>
        <taxon>Tetracentron</taxon>
    </lineage>
</organism>
<dbReference type="Proteomes" id="UP000655225">
    <property type="component" value="Unassembled WGS sequence"/>
</dbReference>
<accession>A0A834YNM2</accession>
<gene>
    <name evidence="5" type="ORF">HHK36_022889</name>
</gene>
<feature type="compositionally biased region" description="Polar residues" evidence="3">
    <location>
        <begin position="1"/>
        <end position="29"/>
    </location>
</feature>
<keyword evidence="1" id="KW-0645">Protease</keyword>
<dbReference type="GO" id="GO:0008233">
    <property type="term" value="F:peptidase activity"/>
    <property type="evidence" value="ECO:0007669"/>
    <property type="project" value="UniProtKB-KW"/>
</dbReference>
<evidence type="ECO:0000313" key="6">
    <source>
        <dbReference type="Proteomes" id="UP000655225"/>
    </source>
</evidence>
<dbReference type="AlphaFoldDB" id="A0A834YNM2"/>
<keyword evidence="2" id="KW-0378">Hydrolase</keyword>
<evidence type="ECO:0000259" key="4">
    <source>
        <dbReference type="Pfam" id="PF14541"/>
    </source>
</evidence>
<name>A0A834YNM2_TETSI</name>
<dbReference type="InterPro" id="IPR021109">
    <property type="entry name" value="Peptidase_aspartic_dom_sf"/>
</dbReference>
<evidence type="ECO:0000313" key="5">
    <source>
        <dbReference type="EMBL" id="KAF8392544.1"/>
    </source>
</evidence>
<evidence type="ECO:0000256" key="2">
    <source>
        <dbReference type="ARBA" id="ARBA00022801"/>
    </source>
</evidence>
<dbReference type="GO" id="GO:0006508">
    <property type="term" value="P:proteolysis"/>
    <property type="evidence" value="ECO:0007669"/>
    <property type="project" value="UniProtKB-KW"/>
</dbReference>
<dbReference type="SUPFAM" id="SSF50630">
    <property type="entry name" value="Acid proteases"/>
    <property type="match status" value="1"/>
</dbReference>
<evidence type="ECO:0000256" key="3">
    <source>
        <dbReference type="SAM" id="MobiDB-lite"/>
    </source>
</evidence>
<protein>
    <recommendedName>
        <fullName evidence="4">Xylanase inhibitor C-terminal domain-containing protein</fullName>
    </recommendedName>
</protein>
<dbReference type="Pfam" id="PF14541">
    <property type="entry name" value="TAXi_C"/>
    <property type="match status" value="1"/>
</dbReference>
<dbReference type="EMBL" id="JABCRI010000016">
    <property type="protein sequence ID" value="KAF8392544.1"/>
    <property type="molecule type" value="Genomic_DNA"/>
</dbReference>
<dbReference type="Gene3D" id="2.40.70.10">
    <property type="entry name" value="Acid Proteases"/>
    <property type="match status" value="1"/>
</dbReference>